<protein>
    <submittedName>
        <fullName evidence="2">Uncharacterized protein</fullName>
    </submittedName>
</protein>
<comment type="caution">
    <text evidence="2">The sequence shown here is derived from an EMBL/GenBank/DDBJ whole genome shotgun (WGS) entry which is preliminary data.</text>
</comment>
<dbReference type="Proteomes" id="UP000729402">
    <property type="component" value="Unassembled WGS sequence"/>
</dbReference>
<feature type="compositionally biased region" description="Pro residues" evidence="1">
    <location>
        <begin position="1"/>
        <end position="10"/>
    </location>
</feature>
<evidence type="ECO:0000313" key="3">
    <source>
        <dbReference type="Proteomes" id="UP000729402"/>
    </source>
</evidence>
<reference evidence="2" key="2">
    <citation type="submission" date="2021-02" db="EMBL/GenBank/DDBJ databases">
        <authorList>
            <person name="Kimball J.A."/>
            <person name="Haas M.W."/>
            <person name="Macchietto M."/>
            <person name="Kono T."/>
            <person name="Duquette J."/>
            <person name="Shao M."/>
        </authorList>
    </citation>
    <scope>NUCLEOTIDE SEQUENCE</scope>
    <source>
        <tissue evidence="2">Fresh leaf tissue</tissue>
    </source>
</reference>
<gene>
    <name evidence="2" type="ORF">GUJ93_ZPchr0015g6731</name>
</gene>
<evidence type="ECO:0000256" key="1">
    <source>
        <dbReference type="SAM" id="MobiDB-lite"/>
    </source>
</evidence>
<evidence type="ECO:0000313" key="2">
    <source>
        <dbReference type="EMBL" id="KAG8083383.1"/>
    </source>
</evidence>
<dbReference type="AlphaFoldDB" id="A0A8J5SYP7"/>
<keyword evidence="3" id="KW-1185">Reference proteome</keyword>
<feature type="region of interest" description="Disordered" evidence="1">
    <location>
        <begin position="1"/>
        <end position="25"/>
    </location>
</feature>
<dbReference type="EMBL" id="JAAALK010000085">
    <property type="protein sequence ID" value="KAG8083383.1"/>
    <property type="molecule type" value="Genomic_DNA"/>
</dbReference>
<name>A0A8J5SYP7_ZIZPA</name>
<sequence>MGVVMPPPMETPAEASTTGAGLLLPSPRRPSTTIAGSGTCNAVGFTATASPLLATVRVARNAAAASLATGLGSATVGWQAAATGILAPCAAADFPDVTALYPATAASVQAAAVGVLALGATADFPAAAPISTTFGSTNVDVADAALAAALATTKTAAAARERE</sequence>
<organism evidence="2 3">
    <name type="scientific">Zizania palustris</name>
    <name type="common">Northern wild rice</name>
    <dbReference type="NCBI Taxonomy" id="103762"/>
    <lineage>
        <taxon>Eukaryota</taxon>
        <taxon>Viridiplantae</taxon>
        <taxon>Streptophyta</taxon>
        <taxon>Embryophyta</taxon>
        <taxon>Tracheophyta</taxon>
        <taxon>Spermatophyta</taxon>
        <taxon>Magnoliopsida</taxon>
        <taxon>Liliopsida</taxon>
        <taxon>Poales</taxon>
        <taxon>Poaceae</taxon>
        <taxon>BOP clade</taxon>
        <taxon>Oryzoideae</taxon>
        <taxon>Oryzeae</taxon>
        <taxon>Zizaniinae</taxon>
        <taxon>Zizania</taxon>
    </lineage>
</organism>
<proteinExistence type="predicted"/>
<accession>A0A8J5SYP7</accession>
<reference evidence="2" key="1">
    <citation type="journal article" date="2021" name="bioRxiv">
        <title>Whole Genome Assembly and Annotation of Northern Wild Rice, Zizania palustris L., Supports a Whole Genome Duplication in the Zizania Genus.</title>
        <authorList>
            <person name="Haas M."/>
            <person name="Kono T."/>
            <person name="Macchietto M."/>
            <person name="Millas R."/>
            <person name="McGilp L."/>
            <person name="Shao M."/>
            <person name="Duquette J."/>
            <person name="Hirsch C.N."/>
            <person name="Kimball J."/>
        </authorList>
    </citation>
    <scope>NUCLEOTIDE SEQUENCE</scope>
    <source>
        <tissue evidence="2">Fresh leaf tissue</tissue>
    </source>
</reference>